<dbReference type="Gene3D" id="3.20.20.80">
    <property type="entry name" value="Glycosidases"/>
    <property type="match status" value="1"/>
</dbReference>
<protein>
    <submittedName>
        <fullName evidence="3">Putative collagen-binding domain of a collagenase</fullName>
    </submittedName>
</protein>
<dbReference type="STRING" id="1416801.SAMN05192553_102246"/>
<dbReference type="EMBL" id="FNZH01000002">
    <property type="protein sequence ID" value="SEJ07249.1"/>
    <property type="molecule type" value="Genomic_DNA"/>
</dbReference>
<feature type="domain" description="Apiosidase-like catalytic" evidence="2">
    <location>
        <begin position="24"/>
        <end position="344"/>
    </location>
</feature>
<dbReference type="PANTHER" id="PTHR37836:SF3">
    <property type="entry name" value="ENDOGLUCANASE"/>
    <property type="match status" value="1"/>
</dbReference>
<dbReference type="Proteomes" id="UP000199403">
    <property type="component" value="Unassembled WGS sequence"/>
</dbReference>
<dbReference type="InterPro" id="IPR017853">
    <property type="entry name" value="GH"/>
</dbReference>
<dbReference type="Pfam" id="PF13204">
    <property type="entry name" value="Apiosidase"/>
    <property type="match status" value="1"/>
</dbReference>
<dbReference type="SUPFAM" id="SSF51445">
    <property type="entry name" value="(Trans)glycosidases"/>
    <property type="match status" value="1"/>
</dbReference>
<accession>A0A1H6VRH8</accession>
<gene>
    <name evidence="3" type="ORF">SAMN05192553_102246</name>
</gene>
<name>A0A1H6VRH8_9BACT</name>
<dbReference type="InterPro" id="IPR024749">
    <property type="entry name" value="Collagen-bd_put"/>
</dbReference>
<proteinExistence type="predicted"/>
<reference evidence="4" key="1">
    <citation type="submission" date="2016-10" db="EMBL/GenBank/DDBJ databases">
        <authorList>
            <person name="Varghese N."/>
            <person name="Submissions S."/>
        </authorList>
    </citation>
    <scope>NUCLEOTIDE SEQUENCE [LARGE SCALE GENOMIC DNA]</scope>
    <source>
        <strain evidence="4">IBRC-M 10761</strain>
    </source>
</reference>
<dbReference type="AlphaFoldDB" id="A0A1H6VRH8"/>
<dbReference type="PANTHER" id="PTHR37836">
    <property type="entry name" value="LMO1036 PROTEIN"/>
    <property type="match status" value="1"/>
</dbReference>
<dbReference type="RefSeq" id="WP_244891097.1">
    <property type="nucleotide sequence ID" value="NZ_FNZH01000002.1"/>
</dbReference>
<evidence type="ECO:0000313" key="4">
    <source>
        <dbReference type="Proteomes" id="UP000199403"/>
    </source>
</evidence>
<dbReference type="InterPro" id="IPR025277">
    <property type="entry name" value="Apiosidase-like_cat_dom"/>
</dbReference>
<evidence type="ECO:0000259" key="2">
    <source>
        <dbReference type="Pfam" id="PF13204"/>
    </source>
</evidence>
<organism evidence="3 4">
    <name type="scientific">Cyclobacterium xiamenense</name>
    <dbReference type="NCBI Taxonomy" id="1297121"/>
    <lineage>
        <taxon>Bacteria</taxon>
        <taxon>Pseudomonadati</taxon>
        <taxon>Bacteroidota</taxon>
        <taxon>Cytophagia</taxon>
        <taxon>Cytophagales</taxon>
        <taxon>Cyclobacteriaceae</taxon>
        <taxon>Cyclobacterium</taxon>
    </lineage>
</organism>
<feature type="domain" description="Putative collagen-binding" evidence="1">
    <location>
        <begin position="348"/>
        <end position="433"/>
    </location>
</feature>
<evidence type="ECO:0000259" key="1">
    <source>
        <dbReference type="Pfam" id="PF12904"/>
    </source>
</evidence>
<sequence>MDGESHHLDPAFTYLPMKPLRITANRRYLETTSGEPFLWVGDTAWELIHRASLDETRLYFRNRKEKGFSLIQTVILAELDGLHHPNAHGEIPLHDDDPARPNEGYFRHVDQVVALAEEMGLYLGLLPTWGDKFNKKWGDGPEIFTPENARSFGEFLGKRYAGFPHIVWILGGDRIPETSLHRKIIEQMAAGIRDQQGHSLLSYHPNGGNLASDHFGDSDWLDVDLFQSRHQKGFREYRFTRKGRKRNPPRPVIDGEPGYENIPNMLNKWHFQRLDASDIRRAAYWNLLSGAAGHTYGCNEIWQMYDGKTDPRFGAQFSWKEALDLPGASQMGVLRRIFDCLPWQQMEPAPSLIASINWKVTPLKTVLANPDKSWVLVYSPQGKSIKIRSSLLKKREKVAFWLNPETGEQTDVRGKLTAVFRVPDPRRDWLLLLLDRDSLKNWVYAPILES</sequence>
<dbReference type="Pfam" id="PF12904">
    <property type="entry name" value="Collagen_bind_2"/>
    <property type="match status" value="1"/>
</dbReference>
<keyword evidence="4" id="KW-1185">Reference proteome</keyword>
<evidence type="ECO:0000313" key="3">
    <source>
        <dbReference type="EMBL" id="SEJ07249.1"/>
    </source>
</evidence>